<evidence type="ECO:0000256" key="2">
    <source>
        <dbReference type="ARBA" id="ARBA00022448"/>
    </source>
</evidence>
<keyword evidence="7" id="KW-0614">Plasmid</keyword>
<evidence type="ECO:0000313" key="8">
    <source>
        <dbReference type="Proteomes" id="UP001056610"/>
    </source>
</evidence>
<comment type="subcellular location">
    <subcellularLocation>
        <location evidence="1">Membrane</location>
        <topology evidence="1">Multi-pass membrane protein</topology>
    </subcellularLocation>
</comment>
<evidence type="ECO:0000256" key="5">
    <source>
        <dbReference type="ARBA" id="ARBA00023136"/>
    </source>
</evidence>
<keyword evidence="3 6" id="KW-0812">Transmembrane</keyword>
<evidence type="ECO:0000313" key="7">
    <source>
        <dbReference type="EMBL" id="UQX13590.1"/>
    </source>
</evidence>
<feature type="transmembrane region" description="Helical" evidence="6">
    <location>
        <begin position="157"/>
        <end position="176"/>
    </location>
</feature>
<keyword evidence="2" id="KW-0813">Transport</keyword>
<evidence type="ECO:0000256" key="3">
    <source>
        <dbReference type="ARBA" id="ARBA00022692"/>
    </source>
</evidence>
<evidence type="ECO:0000256" key="4">
    <source>
        <dbReference type="ARBA" id="ARBA00022989"/>
    </source>
</evidence>
<protein>
    <recommendedName>
        <fullName evidence="9">Amino acid permease/ SLC12A domain-containing protein</fullName>
    </recommendedName>
</protein>
<dbReference type="PANTHER" id="PTHR45649">
    <property type="entry name" value="AMINO-ACID PERMEASE BAT1"/>
    <property type="match status" value="1"/>
</dbReference>
<geneLocation type="plasmid" evidence="7 8">
    <name>unnamed</name>
</geneLocation>
<dbReference type="Proteomes" id="UP001056610">
    <property type="component" value="Plasmid unnamed"/>
</dbReference>
<gene>
    <name evidence="7" type="ORF">M5I08_25730</name>
</gene>
<name>A0ABY4QTY6_9MYCO</name>
<accession>A0ABY4QTY6</accession>
<proteinExistence type="predicted"/>
<dbReference type="EMBL" id="CP097321">
    <property type="protein sequence ID" value="UQX13590.1"/>
    <property type="molecule type" value="Genomic_DNA"/>
</dbReference>
<keyword evidence="8" id="KW-1185">Reference proteome</keyword>
<evidence type="ECO:0000256" key="1">
    <source>
        <dbReference type="ARBA" id="ARBA00004141"/>
    </source>
</evidence>
<sequence length="222" mass="23936">MMLTILVGGVSASMSYIGYVLAAPNLQDIVNGNDPDPIPSILESSLGHIGSKLFLCIAITAFISCVLSLQAAVSRLLYDAFGRDRMLPGSAWLSKMTEHQAVVLAALRQRICGWRRAGDWNLGNWGMIVNVLALCYAVFAMILLLKPVDTGSFLDKWIVAIGLIVVLSSGLIYMLLARAYRHSDDIGEGDAIKVAHKLSAMKSTAPKAAYPTTRDNPGEVDV</sequence>
<dbReference type="PANTHER" id="PTHR45649:SF26">
    <property type="entry name" value="OS04G0435100 PROTEIN"/>
    <property type="match status" value="1"/>
</dbReference>
<dbReference type="RefSeq" id="WP_219070546.1">
    <property type="nucleotide sequence ID" value="NZ_CAJUXY010000096.1"/>
</dbReference>
<evidence type="ECO:0008006" key="9">
    <source>
        <dbReference type="Google" id="ProtNLM"/>
    </source>
</evidence>
<organism evidence="7 8">
    <name type="scientific">Candidatus Mycobacterium methanotrophicum</name>
    <dbReference type="NCBI Taxonomy" id="2943498"/>
    <lineage>
        <taxon>Bacteria</taxon>
        <taxon>Bacillati</taxon>
        <taxon>Actinomycetota</taxon>
        <taxon>Actinomycetes</taxon>
        <taxon>Mycobacteriales</taxon>
        <taxon>Mycobacteriaceae</taxon>
        <taxon>Mycobacterium</taxon>
    </lineage>
</organism>
<reference evidence="7" key="1">
    <citation type="submission" date="2022-05" db="EMBL/GenBank/DDBJ databases">
        <title>A methanotrophic Mycobacterium dominates a cave microbial ecosystem.</title>
        <authorList>
            <person name="Van Spanning R.J.M."/>
            <person name="Guan Q."/>
            <person name="Melkonian C."/>
            <person name="Gallant J."/>
            <person name="Polerecky L."/>
            <person name="Flot J.-F."/>
            <person name="Brandt B.W."/>
            <person name="Braster M."/>
            <person name="Iturbe Espinoza P."/>
            <person name="Aerts J."/>
            <person name="Meima-Franke M."/>
            <person name="Piersma S.R."/>
            <person name="Bunduc C."/>
            <person name="Ummels R."/>
            <person name="Pain A."/>
            <person name="Fleming E.J."/>
            <person name="van der Wel N."/>
            <person name="Gherman V.D."/>
            <person name="Sarbu S.M."/>
            <person name="Bodelier P.L.E."/>
            <person name="Bitter W."/>
        </authorList>
    </citation>
    <scope>NUCLEOTIDE SEQUENCE</scope>
    <source>
        <strain evidence="7">Sulfur Cave</strain>
        <plasmid evidence="7">unnamed</plasmid>
    </source>
</reference>
<evidence type="ECO:0000256" key="6">
    <source>
        <dbReference type="SAM" id="Phobius"/>
    </source>
</evidence>
<feature type="transmembrane region" description="Helical" evidence="6">
    <location>
        <begin position="125"/>
        <end position="145"/>
    </location>
</feature>
<feature type="transmembrane region" description="Helical" evidence="6">
    <location>
        <begin position="52"/>
        <end position="78"/>
    </location>
</feature>
<keyword evidence="4 6" id="KW-1133">Transmembrane helix</keyword>
<keyword evidence="5 6" id="KW-0472">Membrane</keyword>